<organism evidence="2 3">
    <name type="scientific">Modicella reniformis</name>
    <dbReference type="NCBI Taxonomy" id="1440133"/>
    <lineage>
        <taxon>Eukaryota</taxon>
        <taxon>Fungi</taxon>
        <taxon>Fungi incertae sedis</taxon>
        <taxon>Mucoromycota</taxon>
        <taxon>Mortierellomycotina</taxon>
        <taxon>Mortierellomycetes</taxon>
        <taxon>Mortierellales</taxon>
        <taxon>Mortierellaceae</taxon>
        <taxon>Modicella</taxon>
    </lineage>
</organism>
<dbReference type="Proteomes" id="UP000749646">
    <property type="component" value="Unassembled WGS sequence"/>
</dbReference>
<feature type="region of interest" description="Disordered" evidence="1">
    <location>
        <begin position="517"/>
        <end position="543"/>
    </location>
</feature>
<feature type="compositionally biased region" description="Low complexity" evidence="1">
    <location>
        <begin position="372"/>
        <end position="399"/>
    </location>
</feature>
<dbReference type="InterPro" id="IPR032675">
    <property type="entry name" value="LRR_dom_sf"/>
</dbReference>
<feature type="compositionally biased region" description="Low complexity" evidence="1">
    <location>
        <begin position="518"/>
        <end position="543"/>
    </location>
</feature>
<name>A0A9P6J413_9FUNG</name>
<proteinExistence type="predicted"/>
<dbReference type="EMBL" id="JAAAHW010006414">
    <property type="protein sequence ID" value="KAF9961455.1"/>
    <property type="molecule type" value="Genomic_DNA"/>
</dbReference>
<evidence type="ECO:0000313" key="3">
    <source>
        <dbReference type="Proteomes" id="UP000749646"/>
    </source>
</evidence>
<evidence type="ECO:0000256" key="1">
    <source>
        <dbReference type="SAM" id="MobiDB-lite"/>
    </source>
</evidence>
<dbReference type="AlphaFoldDB" id="A0A9P6J413"/>
<accession>A0A9P6J413</accession>
<dbReference type="Gene3D" id="3.80.10.10">
    <property type="entry name" value="Ribonuclease Inhibitor"/>
    <property type="match status" value="2"/>
</dbReference>
<feature type="region of interest" description="Disordered" evidence="1">
    <location>
        <begin position="372"/>
        <end position="400"/>
    </location>
</feature>
<keyword evidence="3" id="KW-1185">Reference proteome</keyword>
<evidence type="ECO:0008006" key="4">
    <source>
        <dbReference type="Google" id="ProtNLM"/>
    </source>
</evidence>
<gene>
    <name evidence="2" type="ORF">BGZ65_010682</name>
</gene>
<protein>
    <recommendedName>
        <fullName evidence="4">F-box domain-containing protein</fullName>
    </recommendedName>
</protein>
<dbReference type="OrthoDB" id="2373237at2759"/>
<sequence length="655" mass="75853">MTPPLGTPMTTVQVNKVFSIPELADQICQYLRFVERLRLRLVSKALYEVYRPNLGLSIPSFTYPDPVAMADNWIVRLCGLNLRVRSLNLEIGMSSPSQRSMLETIYQHCSESVHHLKIEYRCDDLAILENILVKLPHIQDLSIEFTASANVMAFPKVLIEARKVLHHLFEDKITHLQALRIRFGVKHEMSSWNWSLFKEMLTFCPQLRTLSLTGISFVEFHRHIIQEDLDDDDEDQNGINDTLEQLDGMSLQYGEQQPKRTFSLPLMQTLEFSQCIISEGRLKGMSRIFPNVQTLRLTGCGGFWLLALTESAPDKAVLFVQLRSLTFWTEFQTSREELVVFIRGRPHLASFETDSRTITREGLLEFAHYCSSPESSSTSIEPSSTSIEPSSTSIESDSSQATSKVAGSTIDIRHKFKRLAVQTYWSTAYTRQELEQFYGELCFRELEYIFMQTEYLSMNMFPFAKTLRSLHIGGGEHSLVPRRVDELNKILRQLPALEVLHIERYLDSYEIFAGMGREPSPSSSHSEQEQNQQQQQQQQQQSLPCQVDWLNEGPFLHQLEFLIHLPKEDRCLITREDGSYLPISKICHGATINLRELEQQIVDRFVFLEKLRVQVHTQIKLPDRDEFDRWRAEVWKKRGDEGSQTPRIELEVRRL</sequence>
<reference evidence="2" key="1">
    <citation type="journal article" date="2020" name="Fungal Divers.">
        <title>Resolving the Mortierellaceae phylogeny through synthesis of multi-gene phylogenetics and phylogenomics.</title>
        <authorList>
            <person name="Vandepol N."/>
            <person name="Liber J."/>
            <person name="Desiro A."/>
            <person name="Na H."/>
            <person name="Kennedy M."/>
            <person name="Barry K."/>
            <person name="Grigoriev I.V."/>
            <person name="Miller A.N."/>
            <person name="O'Donnell K."/>
            <person name="Stajich J.E."/>
            <person name="Bonito G."/>
        </authorList>
    </citation>
    <scope>NUCLEOTIDE SEQUENCE</scope>
    <source>
        <strain evidence="2">MES-2147</strain>
    </source>
</reference>
<dbReference type="SUPFAM" id="SSF52047">
    <property type="entry name" value="RNI-like"/>
    <property type="match status" value="1"/>
</dbReference>
<comment type="caution">
    <text evidence="2">The sequence shown here is derived from an EMBL/GenBank/DDBJ whole genome shotgun (WGS) entry which is preliminary data.</text>
</comment>
<evidence type="ECO:0000313" key="2">
    <source>
        <dbReference type="EMBL" id="KAF9961455.1"/>
    </source>
</evidence>